<dbReference type="AlphaFoldDB" id="A0A645FSR2"/>
<sequence>MLALFNASFIAGTGPSPITEGSTPPCPTDTNSAIGFNPCSLTAFSDATSTILAPSFIPDAFPAVTVPSFLNAGLNFESFSKSVFLFGYSSVSTITEPFLVFTSIGTISSTNLLLSIALIAFC</sequence>
<gene>
    <name evidence="1" type="ORF">SDC9_164845</name>
</gene>
<accession>A0A645FSR2</accession>
<name>A0A645FSR2_9ZZZZ</name>
<dbReference type="EMBL" id="VSSQ01064641">
    <property type="protein sequence ID" value="MPN17491.1"/>
    <property type="molecule type" value="Genomic_DNA"/>
</dbReference>
<proteinExistence type="predicted"/>
<reference evidence="1" key="1">
    <citation type="submission" date="2019-08" db="EMBL/GenBank/DDBJ databases">
        <authorList>
            <person name="Kucharzyk K."/>
            <person name="Murdoch R.W."/>
            <person name="Higgins S."/>
            <person name="Loffler F."/>
        </authorList>
    </citation>
    <scope>NUCLEOTIDE SEQUENCE</scope>
</reference>
<evidence type="ECO:0000313" key="1">
    <source>
        <dbReference type="EMBL" id="MPN17491.1"/>
    </source>
</evidence>
<protein>
    <submittedName>
        <fullName evidence="1">Uncharacterized protein</fullName>
    </submittedName>
</protein>
<organism evidence="1">
    <name type="scientific">bioreactor metagenome</name>
    <dbReference type="NCBI Taxonomy" id="1076179"/>
    <lineage>
        <taxon>unclassified sequences</taxon>
        <taxon>metagenomes</taxon>
        <taxon>ecological metagenomes</taxon>
    </lineage>
</organism>
<comment type="caution">
    <text evidence="1">The sequence shown here is derived from an EMBL/GenBank/DDBJ whole genome shotgun (WGS) entry which is preliminary data.</text>
</comment>